<evidence type="ECO:0000256" key="6">
    <source>
        <dbReference type="ARBA" id="ARBA00023002"/>
    </source>
</evidence>
<dbReference type="GO" id="GO:0046872">
    <property type="term" value="F:metal ion binding"/>
    <property type="evidence" value="ECO:0007669"/>
    <property type="project" value="UniProtKB-KW"/>
</dbReference>
<keyword evidence="3" id="KW-0001">2Fe-2S</keyword>
<sequence length="195" mass="21878">MYDIGVILVAVITLQALLFFYSSARSVLYARTHQKYSLQTLQTKVLAETRQGELALEKASSTWSGLRKFRVSSIAEEAKDIKSFYLVPHDGKPFPKFDPGQYLTFSLRTKDREKPLVRCYSLSDSPFQKEHYRVSIKRLDPPRDLPEASPGESSNFFHNDLIVDDIVDVKAPGGNFTLDLSKHTPVVLLGGGIGI</sequence>
<dbReference type="GO" id="GO:0051537">
    <property type="term" value="F:2 iron, 2 sulfur cluster binding"/>
    <property type="evidence" value="ECO:0007669"/>
    <property type="project" value="UniProtKB-KW"/>
</dbReference>
<gene>
    <name evidence="10" type="ORF">METZ01_LOCUS328181</name>
</gene>
<reference evidence="10" key="1">
    <citation type="submission" date="2018-05" db="EMBL/GenBank/DDBJ databases">
        <authorList>
            <person name="Lanie J.A."/>
            <person name="Ng W.-L."/>
            <person name="Kazmierczak K.M."/>
            <person name="Andrzejewski T.M."/>
            <person name="Davidsen T.M."/>
            <person name="Wayne K.J."/>
            <person name="Tettelin H."/>
            <person name="Glass J.I."/>
            <person name="Rusch D."/>
            <person name="Podicherti R."/>
            <person name="Tsui H.-C.T."/>
            <person name="Winkler M.E."/>
        </authorList>
    </citation>
    <scope>NUCLEOTIDE SEQUENCE</scope>
</reference>
<evidence type="ECO:0000256" key="8">
    <source>
        <dbReference type="ARBA" id="ARBA00023014"/>
    </source>
</evidence>
<evidence type="ECO:0000256" key="1">
    <source>
        <dbReference type="ARBA" id="ARBA00001974"/>
    </source>
</evidence>
<keyword evidence="6" id="KW-0560">Oxidoreductase</keyword>
<dbReference type="Pfam" id="PF00970">
    <property type="entry name" value="FAD_binding_6"/>
    <property type="match status" value="1"/>
</dbReference>
<keyword evidence="8" id="KW-0411">Iron-sulfur</keyword>
<evidence type="ECO:0000313" key="10">
    <source>
        <dbReference type="EMBL" id="SVC75327.1"/>
    </source>
</evidence>
<keyword evidence="5" id="KW-0274">FAD</keyword>
<dbReference type="InterPro" id="IPR008333">
    <property type="entry name" value="Cbr1-like_FAD-bd_dom"/>
</dbReference>
<organism evidence="10">
    <name type="scientific">marine metagenome</name>
    <dbReference type="NCBI Taxonomy" id="408172"/>
    <lineage>
        <taxon>unclassified sequences</taxon>
        <taxon>metagenomes</taxon>
        <taxon>ecological metagenomes</taxon>
    </lineage>
</organism>
<dbReference type="Gene3D" id="2.40.30.10">
    <property type="entry name" value="Translation factors"/>
    <property type="match status" value="1"/>
</dbReference>
<keyword evidence="2" id="KW-0285">Flavoprotein</keyword>
<dbReference type="InterPro" id="IPR017927">
    <property type="entry name" value="FAD-bd_FR_type"/>
</dbReference>
<keyword evidence="4" id="KW-0479">Metal-binding</keyword>
<dbReference type="AlphaFoldDB" id="A0A382PR55"/>
<evidence type="ECO:0000256" key="2">
    <source>
        <dbReference type="ARBA" id="ARBA00022630"/>
    </source>
</evidence>
<comment type="cofactor">
    <cofactor evidence="1">
        <name>FAD</name>
        <dbReference type="ChEBI" id="CHEBI:57692"/>
    </cofactor>
</comment>
<dbReference type="PANTHER" id="PTHR47354:SF8">
    <property type="entry name" value="1,2-PHENYLACETYL-COA EPOXIDASE, SUBUNIT E"/>
    <property type="match status" value="1"/>
</dbReference>
<dbReference type="InterPro" id="IPR017938">
    <property type="entry name" value="Riboflavin_synthase-like_b-brl"/>
</dbReference>
<evidence type="ECO:0000256" key="7">
    <source>
        <dbReference type="ARBA" id="ARBA00023004"/>
    </source>
</evidence>
<name>A0A382PR55_9ZZZZ</name>
<proteinExistence type="predicted"/>
<dbReference type="SUPFAM" id="SSF63380">
    <property type="entry name" value="Riboflavin synthase domain-like"/>
    <property type="match status" value="1"/>
</dbReference>
<dbReference type="PROSITE" id="PS51384">
    <property type="entry name" value="FAD_FR"/>
    <property type="match status" value="1"/>
</dbReference>
<dbReference type="GO" id="GO:0016491">
    <property type="term" value="F:oxidoreductase activity"/>
    <property type="evidence" value="ECO:0007669"/>
    <property type="project" value="UniProtKB-KW"/>
</dbReference>
<evidence type="ECO:0000256" key="3">
    <source>
        <dbReference type="ARBA" id="ARBA00022714"/>
    </source>
</evidence>
<evidence type="ECO:0000259" key="9">
    <source>
        <dbReference type="PROSITE" id="PS51384"/>
    </source>
</evidence>
<dbReference type="EMBL" id="UINC01108891">
    <property type="protein sequence ID" value="SVC75327.1"/>
    <property type="molecule type" value="Genomic_DNA"/>
</dbReference>
<feature type="non-terminal residue" evidence="10">
    <location>
        <position position="195"/>
    </location>
</feature>
<accession>A0A382PR55</accession>
<dbReference type="InterPro" id="IPR050415">
    <property type="entry name" value="MRET"/>
</dbReference>
<protein>
    <recommendedName>
        <fullName evidence="9">FAD-binding FR-type domain-containing protein</fullName>
    </recommendedName>
</protein>
<feature type="domain" description="FAD-binding FR-type" evidence="9">
    <location>
        <begin position="64"/>
        <end position="179"/>
    </location>
</feature>
<keyword evidence="7" id="KW-0408">Iron</keyword>
<dbReference type="GO" id="GO:0050660">
    <property type="term" value="F:flavin adenine dinucleotide binding"/>
    <property type="evidence" value="ECO:0007669"/>
    <property type="project" value="TreeGrafter"/>
</dbReference>
<evidence type="ECO:0000256" key="4">
    <source>
        <dbReference type="ARBA" id="ARBA00022723"/>
    </source>
</evidence>
<evidence type="ECO:0000256" key="5">
    <source>
        <dbReference type="ARBA" id="ARBA00022827"/>
    </source>
</evidence>
<dbReference type="PANTHER" id="PTHR47354">
    <property type="entry name" value="NADH OXIDOREDUCTASE HCR"/>
    <property type="match status" value="1"/>
</dbReference>